<feature type="region of interest" description="Disordered" evidence="1">
    <location>
        <begin position="227"/>
        <end position="269"/>
    </location>
</feature>
<dbReference type="OrthoDB" id="1113909at2759"/>
<dbReference type="PANTHER" id="PTHR33710:SF77">
    <property type="entry name" value="DNASE I-LIKE SUPERFAMILY PROTEIN"/>
    <property type="match status" value="1"/>
</dbReference>
<feature type="compositionally biased region" description="Polar residues" evidence="1">
    <location>
        <begin position="230"/>
        <end position="244"/>
    </location>
</feature>
<keyword evidence="3" id="KW-1185">Reference proteome</keyword>
<dbReference type="Proteomes" id="UP000701853">
    <property type="component" value="Chromosome 9"/>
</dbReference>
<reference evidence="2 3" key="1">
    <citation type="journal article" date="2021" name="bioRxiv">
        <title>The Gossypium anomalum genome as a resource for cotton improvement and evolutionary analysis of hybrid incompatibility.</title>
        <authorList>
            <person name="Grover C.E."/>
            <person name="Yuan D."/>
            <person name="Arick M.A."/>
            <person name="Miller E.R."/>
            <person name="Hu G."/>
            <person name="Peterson D.G."/>
            <person name="Wendel J.F."/>
            <person name="Udall J.A."/>
        </authorList>
    </citation>
    <scope>NUCLEOTIDE SEQUENCE [LARGE SCALE GENOMIC DNA]</scope>
    <source>
        <strain evidence="2">JFW-Udall</strain>
        <tissue evidence="2">Leaf</tissue>
    </source>
</reference>
<dbReference type="AlphaFoldDB" id="A0A8J6CPM1"/>
<name>A0A8J6CPM1_9ROSI</name>
<sequence length="269" mass="31551">MRSLVVLRNSGVSHLPIPRLETFKECFNHCNLIDIGFKGSKFTRSNLCNISGLIQERIDYTFVNLSVRLQYPNALVTHLHRIRLNHYPLLIYLENHVWQKWNRPFHFQLIWFYHLDFKHILDNFWTKDCSLLDTIDPFKDILMQWNHNSFGNIFKKKSQLLAHIVGAKKALVEAPSDHIINLHKFLLEELNFVLREEELICALKSHPLFPTVNTTPFCLLDSPISDAESQKPTVQPFQNVQSGRSLHKLKRSPIKGLGRKRQPRNAEKR</sequence>
<organism evidence="2 3">
    <name type="scientific">Gossypium anomalum</name>
    <dbReference type="NCBI Taxonomy" id="47600"/>
    <lineage>
        <taxon>Eukaryota</taxon>
        <taxon>Viridiplantae</taxon>
        <taxon>Streptophyta</taxon>
        <taxon>Embryophyta</taxon>
        <taxon>Tracheophyta</taxon>
        <taxon>Spermatophyta</taxon>
        <taxon>Magnoliopsida</taxon>
        <taxon>eudicotyledons</taxon>
        <taxon>Gunneridae</taxon>
        <taxon>Pentapetalae</taxon>
        <taxon>rosids</taxon>
        <taxon>malvids</taxon>
        <taxon>Malvales</taxon>
        <taxon>Malvaceae</taxon>
        <taxon>Malvoideae</taxon>
        <taxon>Gossypium</taxon>
    </lineage>
</organism>
<dbReference type="PANTHER" id="PTHR33710">
    <property type="entry name" value="BNAC02G09200D PROTEIN"/>
    <property type="match status" value="1"/>
</dbReference>
<accession>A0A8J6CPM1</accession>
<evidence type="ECO:0000313" key="2">
    <source>
        <dbReference type="EMBL" id="KAG8482707.1"/>
    </source>
</evidence>
<gene>
    <name evidence="2" type="ORF">CXB51_023951</name>
</gene>
<evidence type="ECO:0000256" key="1">
    <source>
        <dbReference type="SAM" id="MobiDB-lite"/>
    </source>
</evidence>
<feature type="compositionally biased region" description="Basic residues" evidence="1">
    <location>
        <begin position="245"/>
        <end position="263"/>
    </location>
</feature>
<evidence type="ECO:0000313" key="3">
    <source>
        <dbReference type="Proteomes" id="UP000701853"/>
    </source>
</evidence>
<dbReference type="EMBL" id="JAHUZN010000009">
    <property type="protein sequence ID" value="KAG8482707.1"/>
    <property type="molecule type" value="Genomic_DNA"/>
</dbReference>
<comment type="caution">
    <text evidence="2">The sequence shown here is derived from an EMBL/GenBank/DDBJ whole genome shotgun (WGS) entry which is preliminary data.</text>
</comment>
<protein>
    <submittedName>
        <fullName evidence="2">Uncharacterized protein</fullName>
    </submittedName>
</protein>
<proteinExistence type="predicted"/>